<keyword evidence="7" id="KW-1185">Reference proteome</keyword>
<evidence type="ECO:0000256" key="2">
    <source>
        <dbReference type="SAM" id="MobiDB-lite"/>
    </source>
</evidence>
<keyword evidence="3" id="KW-1133">Transmembrane helix</keyword>
<evidence type="ECO:0000313" key="5">
    <source>
        <dbReference type="EMBL" id="KAF0696600.1"/>
    </source>
</evidence>
<feature type="compositionally biased region" description="Acidic residues" evidence="2">
    <location>
        <begin position="13"/>
        <end position="22"/>
    </location>
</feature>
<dbReference type="SUPFAM" id="SSF55856">
    <property type="entry name" value="Cytochrome b5-like heme/steroid binding domain"/>
    <property type="match status" value="1"/>
</dbReference>
<dbReference type="PANTHER" id="PTHR10281">
    <property type="entry name" value="MEMBRANE-ASSOCIATED PROGESTERONE RECEPTOR COMPONENT-RELATED"/>
    <property type="match status" value="1"/>
</dbReference>
<evidence type="ECO:0000313" key="6">
    <source>
        <dbReference type="EMBL" id="VFT89520.1"/>
    </source>
</evidence>
<dbReference type="Gene3D" id="3.10.120.10">
    <property type="entry name" value="Cytochrome b5-like heme/steroid binding domain"/>
    <property type="match status" value="1"/>
</dbReference>
<dbReference type="PANTHER" id="PTHR10281:SF4">
    <property type="entry name" value="NEUFERRICIN"/>
    <property type="match status" value="1"/>
</dbReference>
<dbReference type="Proteomes" id="UP000332933">
    <property type="component" value="Unassembled WGS sequence"/>
</dbReference>
<dbReference type="Pfam" id="PF00173">
    <property type="entry name" value="Cyt-b5"/>
    <property type="match status" value="1"/>
</dbReference>
<evidence type="ECO:0000256" key="1">
    <source>
        <dbReference type="ARBA" id="ARBA00038357"/>
    </source>
</evidence>
<dbReference type="InterPro" id="IPR001199">
    <property type="entry name" value="Cyt_B5-like_heme/steroid-bd"/>
</dbReference>
<dbReference type="EMBL" id="VJMH01005384">
    <property type="protein sequence ID" value="KAF0696600.1"/>
    <property type="molecule type" value="Genomic_DNA"/>
</dbReference>
<protein>
    <submittedName>
        <fullName evidence="6">Aste57867_12670 protein</fullName>
    </submittedName>
</protein>
<feature type="domain" description="Cytochrome b5 heme-binding" evidence="4">
    <location>
        <begin position="89"/>
        <end position="183"/>
    </location>
</feature>
<dbReference type="OrthoDB" id="547796at2759"/>
<name>A0A485KW74_9STRA</name>
<dbReference type="EMBL" id="CAADRA010005405">
    <property type="protein sequence ID" value="VFT89520.1"/>
    <property type="molecule type" value="Genomic_DNA"/>
</dbReference>
<proteinExistence type="inferred from homology"/>
<feature type="region of interest" description="Disordered" evidence="2">
    <location>
        <begin position="1"/>
        <end position="29"/>
    </location>
</feature>
<evidence type="ECO:0000259" key="4">
    <source>
        <dbReference type="SMART" id="SM01117"/>
    </source>
</evidence>
<keyword evidence="3" id="KW-0812">Transmembrane</keyword>
<evidence type="ECO:0000313" key="7">
    <source>
        <dbReference type="Proteomes" id="UP000332933"/>
    </source>
</evidence>
<reference evidence="6 7" key="1">
    <citation type="submission" date="2019-03" db="EMBL/GenBank/DDBJ databases">
        <authorList>
            <person name="Gaulin E."/>
            <person name="Dumas B."/>
        </authorList>
    </citation>
    <scope>NUCLEOTIDE SEQUENCE [LARGE SCALE GENOMIC DNA]</scope>
    <source>
        <strain evidence="6">CBS 568.67</strain>
    </source>
</reference>
<keyword evidence="3" id="KW-0472">Membrane</keyword>
<dbReference type="InterPro" id="IPR050577">
    <property type="entry name" value="MAPR/NEUFC/NENF-like"/>
</dbReference>
<sequence>MTEIRQRRRLDLDPGDDDDDGEHDLGQNPRDEAEDFVWTWLPIAFIAFALLTIASMYMINLHDDTFHYFKMLSHGPRYTGGGHAHDYRLTKETLASFNGVERPEIYLAILGQVFDVTAGTKHYGPDGAYRYFVGVDRSRAFSSGIKTDGEDVTTLSQKELLSVHKWLSFFAAHKDYSRVGTVEGLYYDKIGHAKPIVATVRDRIREALAEAEKVAAVERCNMQWTAEAGATTVWCQDEAKYPRAHNDGACGCFTPDEIAAGALPQYKTCTDKRCVVV</sequence>
<dbReference type="GO" id="GO:0016020">
    <property type="term" value="C:membrane"/>
    <property type="evidence" value="ECO:0007669"/>
    <property type="project" value="TreeGrafter"/>
</dbReference>
<dbReference type="AlphaFoldDB" id="A0A485KW74"/>
<evidence type="ECO:0000256" key="3">
    <source>
        <dbReference type="SAM" id="Phobius"/>
    </source>
</evidence>
<reference evidence="5" key="2">
    <citation type="submission" date="2019-06" db="EMBL/GenBank/DDBJ databases">
        <title>Genomics analysis of Aphanomyces spp. identifies a new class of oomycete effector associated with host adaptation.</title>
        <authorList>
            <person name="Gaulin E."/>
        </authorList>
    </citation>
    <scope>NUCLEOTIDE SEQUENCE</scope>
    <source>
        <strain evidence="5">CBS 578.67</strain>
    </source>
</reference>
<organism evidence="6 7">
    <name type="scientific">Aphanomyces stellatus</name>
    <dbReference type="NCBI Taxonomy" id="120398"/>
    <lineage>
        <taxon>Eukaryota</taxon>
        <taxon>Sar</taxon>
        <taxon>Stramenopiles</taxon>
        <taxon>Oomycota</taxon>
        <taxon>Saprolegniomycetes</taxon>
        <taxon>Saprolegniales</taxon>
        <taxon>Verrucalvaceae</taxon>
        <taxon>Aphanomyces</taxon>
    </lineage>
</organism>
<accession>A0A485KW74</accession>
<dbReference type="GO" id="GO:0012505">
    <property type="term" value="C:endomembrane system"/>
    <property type="evidence" value="ECO:0007669"/>
    <property type="project" value="TreeGrafter"/>
</dbReference>
<dbReference type="InterPro" id="IPR036400">
    <property type="entry name" value="Cyt_B5-like_heme/steroid_sf"/>
</dbReference>
<comment type="similarity">
    <text evidence="1">Belongs to the cytochrome b5 family. MAPR subfamily.</text>
</comment>
<dbReference type="SMART" id="SM01117">
    <property type="entry name" value="Cyt-b5"/>
    <property type="match status" value="1"/>
</dbReference>
<gene>
    <name evidence="6" type="primary">Aste57867_12670</name>
    <name evidence="5" type="ORF">As57867_012623</name>
    <name evidence="6" type="ORF">ASTE57867_12670</name>
</gene>
<feature type="transmembrane region" description="Helical" evidence="3">
    <location>
        <begin position="37"/>
        <end position="59"/>
    </location>
</feature>